<evidence type="ECO:0000313" key="10">
    <source>
        <dbReference type="Proteomes" id="UP000268553"/>
    </source>
</evidence>
<dbReference type="PROSITE" id="PS51352">
    <property type="entry name" value="THIOREDOXIN_2"/>
    <property type="match status" value="1"/>
</dbReference>
<dbReference type="CDD" id="cd03023">
    <property type="entry name" value="DsbA_Com1_like"/>
    <property type="match status" value="1"/>
</dbReference>
<keyword evidence="10" id="KW-1185">Reference proteome</keyword>
<dbReference type="RefSeq" id="WP_125230504.1">
    <property type="nucleotide sequence ID" value="NZ_RWJI01000001.1"/>
</dbReference>
<keyword evidence="4" id="KW-0560">Oxidoreductase</keyword>
<evidence type="ECO:0000256" key="5">
    <source>
        <dbReference type="ARBA" id="ARBA00023157"/>
    </source>
</evidence>
<dbReference type="Gene3D" id="3.40.30.10">
    <property type="entry name" value="Glutaredoxin"/>
    <property type="match status" value="1"/>
</dbReference>
<keyword evidence="3" id="KW-0732">Signal</keyword>
<evidence type="ECO:0000259" key="8">
    <source>
        <dbReference type="PROSITE" id="PS51352"/>
    </source>
</evidence>
<evidence type="ECO:0000256" key="2">
    <source>
        <dbReference type="ARBA" id="ARBA00005791"/>
    </source>
</evidence>
<keyword evidence="7" id="KW-1133">Transmembrane helix</keyword>
<keyword evidence="7" id="KW-0812">Transmembrane</keyword>
<feature type="domain" description="Thioredoxin" evidence="8">
    <location>
        <begin position="106"/>
        <end position="272"/>
    </location>
</feature>
<dbReference type="InterPro" id="IPR041205">
    <property type="entry name" value="ScsC_N"/>
</dbReference>
<keyword evidence="5" id="KW-1015">Disulfide bond</keyword>
<dbReference type="AlphaFoldDB" id="A0A426RTZ6"/>
<organism evidence="9 10">
    <name type="scientific">Sphingorhabdus wooponensis</name>
    <dbReference type="NCBI Taxonomy" id="940136"/>
    <lineage>
        <taxon>Bacteria</taxon>
        <taxon>Pseudomonadati</taxon>
        <taxon>Pseudomonadota</taxon>
        <taxon>Alphaproteobacteria</taxon>
        <taxon>Sphingomonadales</taxon>
        <taxon>Sphingomonadaceae</taxon>
        <taxon>Sphingorhabdus</taxon>
    </lineage>
</organism>
<comment type="caution">
    <text evidence="9">The sequence shown here is derived from an EMBL/GenBank/DDBJ whole genome shotgun (WGS) entry which is preliminary data.</text>
</comment>
<reference evidence="9 10" key="1">
    <citation type="submission" date="2018-12" db="EMBL/GenBank/DDBJ databases">
        <authorList>
            <person name="Kim S.-J."/>
            <person name="Jung G.-Y."/>
        </authorList>
    </citation>
    <scope>NUCLEOTIDE SEQUENCE [LARGE SCALE GENOMIC DNA]</scope>
    <source>
        <strain evidence="9 10">03SU3-P</strain>
    </source>
</reference>
<dbReference type="EMBL" id="RWJI01000001">
    <property type="protein sequence ID" value="RRQ52487.1"/>
    <property type="molecule type" value="Genomic_DNA"/>
</dbReference>
<comment type="function">
    <text evidence="1">May be required for disulfide bond formation in some proteins.</text>
</comment>
<dbReference type="InterPro" id="IPR013766">
    <property type="entry name" value="Thioredoxin_domain"/>
</dbReference>
<gene>
    <name evidence="9" type="ORF">D7D48_06500</name>
</gene>
<dbReference type="GO" id="GO:0016491">
    <property type="term" value="F:oxidoreductase activity"/>
    <property type="evidence" value="ECO:0007669"/>
    <property type="project" value="UniProtKB-KW"/>
</dbReference>
<dbReference type="PANTHER" id="PTHR13887">
    <property type="entry name" value="GLUTATHIONE S-TRANSFERASE KAPPA"/>
    <property type="match status" value="1"/>
</dbReference>
<evidence type="ECO:0000256" key="4">
    <source>
        <dbReference type="ARBA" id="ARBA00023002"/>
    </source>
</evidence>
<dbReference type="Pfam" id="PF13462">
    <property type="entry name" value="Thioredoxin_4"/>
    <property type="match status" value="1"/>
</dbReference>
<comment type="similarity">
    <text evidence="2">Belongs to the thioredoxin family. DsbA subfamily.</text>
</comment>
<evidence type="ECO:0000256" key="1">
    <source>
        <dbReference type="ARBA" id="ARBA00003565"/>
    </source>
</evidence>
<evidence type="ECO:0000256" key="3">
    <source>
        <dbReference type="ARBA" id="ARBA00022729"/>
    </source>
</evidence>
<dbReference type="InterPro" id="IPR036249">
    <property type="entry name" value="Thioredoxin-like_sf"/>
</dbReference>
<sequence length="274" mass="29036">MNEQAPTRRIIIAAIITGLAILLALAAYIFWPSAVTVRPSDAAPVAEDAAKSADEAVAAAGMSPANRKATEALVKAYILENPEIITDAVAILQQREIAQRLSAAGNEITKPFPGAEAGNPKGDVTIVEFTDYNCGFCRASVPDVQRLLKSDGNIRLVYRELPILSQSSRDAALWALAAARQDKHKAFHDALFAGGRADAANIAAAARKAGLDIAAARAFAASPQASQEIERNLAFMQQIGFNGTPTFIIGDQILEGALGYEALKRAVEKARQKG</sequence>
<dbReference type="PANTHER" id="PTHR13887:SF14">
    <property type="entry name" value="DISULFIDE BOND FORMATION PROTEIN D"/>
    <property type="match status" value="1"/>
</dbReference>
<dbReference type="Pfam" id="PF18312">
    <property type="entry name" value="ScsC_N"/>
    <property type="match status" value="1"/>
</dbReference>
<keyword evidence="6" id="KW-0676">Redox-active center</keyword>
<evidence type="ECO:0000313" key="9">
    <source>
        <dbReference type="EMBL" id="RRQ52487.1"/>
    </source>
</evidence>
<dbReference type="InterPro" id="IPR012336">
    <property type="entry name" value="Thioredoxin-like_fold"/>
</dbReference>
<accession>A0A426RTZ6</accession>
<dbReference type="SUPFAM" id="SSF52833">
    <property type="entry name" value="Thioredoxin-like"/>
    <property type="match status" value="1"/>
</dbReference>
<keyword evidence="7" id="KW-0472">Membrane</keyword>
<feature type="transmembrane region" description="Helical" evidence="7">
    <location>
        <begin position="12"/>
        <end position="31"/>
    </location>
</feature>
<protein>
    <submittedName>
        <fullName evidence="9">DsbA family protein</fullName>
    </submittedName>
</protein>
<evidence type="ECO:0000256" key="6">
    <source>
        <dbReference type="ARBA" id="ARBA00023284"/>
    </source>
</evidence>
<dbReference type="OrthoDB" id="9780147at2"/>
<dbReference type="Proteomes" id="UP000268553">
    <property type="component" value="Unassembled WGS sequence"/>
</dbReference>
<evidence type="ECO:0000256" key="7">
    <source>
        <dbReference type="SAM" id="Phobius"/>
    </source>
</evidence>
<proteinExistence type="inferred from homology"/>
<name>A0A426RTZ6_9SPHN</name>